<dbReference type="RefSeq" id="WP_328593972.1">
    <property type="nucleotide sequence ID" value="NZ_WEGH01000001.1"/>
</dbReference>
<proteinExistence type="predicted"/>
<comment type="caution">
    <text evidence="2">The sequence shown here is derived from an EMBL/GenBank/DDBJ whole genome shotgun (WGS) entry which is preliminary data.</text>
</comment>
<accession>A0A7K0BSA7</accession>
<sequence>MASLRRNGLRIVSLGAATALVTAPLAAAPSEAALRKAARFTGTVRHGGFLELRKAKPTEPRGTERNKQIARALMRRYGWTSRRQFRCLELLWGRESGWSEHAHNSSSGAHGIPQALPGGKMASAGPDWRSNPRTQIKWGLRYVAARHGTPCGAWAHFQATGWY</sequence>
<name>A0A7K0BSA7_9ACTN</name>
<dbReference type="SUPFAM" id="SSF53955">
    <property type="entry name" value="Lysozyme-like"/>
    <property type="match status" value="1"/>
</dbReference>
<gene>
    <name evidence="2" type="ORF">ACRB68_19620</name>
</gene>
<dbReference type="AlphaFoldDB" id="A0A7K0BSA7"/>
<protein>
    <recommendedName>
        <fullName evidence="4">Transglycosylase SLT domain-containing protein</fullName>
    </recommendedName>
</protein>
<dbReference type="EMBL" id="WEGH01000001">
    <property type="protein sequence ID" value="MQY03916.1"/>
    <property type="molecule type" value="Genomic_DNA"/>
</dbReference>
<evidence type="ECO:0008006" key="4">
    <source>
        <dbReference type="Google" id="ProtNLM"/>
    </source>
</evidence>
<dbReference type="InterPro" id="IPR023346">
    <property type="entry name" value="Lysozyme-like_dom_sf"/>
</dbReference>
<dbReference type="Proteomes" id="UP000487268">
    <property type="component" value="Unassembled WGS sequence"/>
</dbReference>
<evidence type="ECO:0000256" key="1">
    <source>
        <dbReference type="SAM" id="SignalP"/>
    </source>
</evidence>
<organism evidence="2 3">
    <name type="scientific">Actinomadura macrotermitis</name>
    <dbReference type="NCBI Taxonomy" id="2585200"/>
    <lineage>
        <taxon>Bacteria</taxon>
        <taxon>Bacillati</taxon>
        <taxon>Actinomycetota</taxon>
        <taxon>Actinomycetes</taxon>
        <taxon>Streptosporangiales</taxon>
        <taxon>Thermomonosporaceae</taxon>
        <taxon>Actinomadura</taxon>
    </lineage>
</organism>
<feature type="chain" id="PRO_5039423872" description="Transglycosylase SLT domain-containing protein" evidence="1">
    <location>
        <begin position="28"/>
        <end position="163"/>
    </location>
</feature>
<feature type="signal peptide" evidence="1">
    <location>
        <begin position="1"/>
        <end position="27"/>
    </location>
</feature>
<evidence type="ECO:0000313" key="2">
    <source>
        <dbReference type="EMBL" id="MQY03916.1"/>
    </source>
</evidence>
<evidence type="ECO:0000313" key="3">
    <source>
        <dbReference type="Proteomes" id="UP000487268"/>
    </source>
</evidence>
<reference evidence="2 3" key="1">
    <citation type="submission" date="2019-10" db="EMBL/GenBank/DDBJ databases">
        <title>Actinomadura rubteroloni sp. nov. and Actinomadura macrotermitis sp. nov., isolated from the gut of fungus growing-termite Macrotermes natalensis.</title>
        <authorList>
            <person name="Benndorf R."/>
            <person name="Martin K."/>
            <person name="Kuefner M."/>
            <person name="De Beer W."/>
            <person name="Kaster A.-K."/>
            <person name="Vollmers J."/>
            <person name="Poulsen M."/>
            <person name="Beemelmanns C."/>
        </authorList>
    </citation>
    <scope>NUCLEOTIDE SEQUENCE [LARGE SCALE GENOMIC DNA]</scope>
    <source>
        <strain evidence="2 3">RB68</strain>
    </source>
</reference>
<keyword evidence="3" id="KW-1185">Reference proteome</keyword>
<keyword evidence="1" id="KW-0732">Signal</keyword>